<protein>
    <submittedName>
        <fullName evidence="1">Uncharacterized protein</fullName>
    </submittedName>
</protein>
<evidence type="ECO:0000313" key="2">
    <source>
        <dbReference type="Proteomes" id="UP001596270"/>
    </source>
</evidence>
<comment type="caution">
    <text evidence="1">The sequence shown here is derived from an EMBL/GenBank/DDBJ whole genome shotgun (WGS) entry which is preliminary data.</text>
</comment>
<keyword evidence="2" id="KW-1185">Reference proteome</keyword>
<proteinExistence type="predicted"/>
<gene>
    <name evidence="1" type="ORF">ACFQND_23530</name>
</gene>
<organism evidence="1 2">
    <name type="scientific">Polaromonas aquatica</name>
    <dbReference type="NCBI Taxonomy" id="332657"/>
    <lineage>
        <taxon>Bacteria</taxon>
        <taxon>Pseudomonadati</taxon>
        <taxon>Pseudomonadota</taxon>
        <taxon>Betaproteobacteria</taxon>
        <taxon>Burkholderiales</taxon>
        <taxon>Comamonadaceae</taxon>
        <taxon>Polaromonas</taxon>
    </lineage>
</organism>
<sequence>MLGEATGASRQMIEGLQSSWVDMTAERASMILGADSALPLEQHHQALKRFTRQLLGLETALLRPTPKPPPWVWGGRADCRKPVFFQNRL</sequence>
<dbReference type="RefSeq" id="WP_371439968.1">
    <property type="nucleotide sequence ID" value="NZ_JBHSRS010000084.1"/>
</dbReference>
<accession>A0ABW1U4Z0</accession>
<dbReference type="Proteomes" id="UP001596270">
    <property type="component" value="Unassembled WGS sequence"/>
</dbReference>
<name>A0ABW1U4Z0_9BURK</name>
<evidence type="ECO:0000313" key="1">
    <source>
        <dbReference type="EMBL" id="MFC6284210.1"/>
    </source>
</evidence>
<dbReference type="EMBL" id="JBHSRS010000084">
    <property type="protein sequence ID" value="MFC6284210.1"/>
    <property type="molecule type" value="Genomic_DNA"/>
</dbReference>
<reference evidence="2" key="1">
    <citation type="journal article" date="2019" name="Int. J. Syst. Evol. Microbiol.">
        <title>The Global Catalogue of Microorganisms (GCM) 10K type strain sequencing project: providing services to taxonomists for standard genome sequencing and annotation.</title>
        <authorList>
            <consortium name="The Broad Institute Genomics Platform"/>
            <consortium name="The Broad Institute Genome Sequencing Center for Infectious Disease"/>
            <person name="Wu L."/>
            <person name="Ma J."/>
        </authorList>
    </citation>
    <scope>NUCLEOTIDE SEQUENCE [LARGE SCALE GENOMIC DNA]</scope>
    <source>
        <strain evidence="2">CCUG 39402</strain>
    </source>
</reference>